<name>A0A1H8WG36_9EURY</name>
<evidence type="ECO:0000313" key="3">
    <source>
        <dbReference type="Proteomes" id="UP000199126"/>
    </source>
</evidence>
<feature type="compositionally biased region" description="Basic and acidic residues" evidence="1">
    <location>
        <begin position="266"/>
        <end position="276"/>
    </location>
</feature>
<protein>
    <submittedName>
        <fullName evidence="2">Uncharacterized protein</fullName>
    </submittedName>
</protein>
<evidence type="ECO:0000313" key="2">
    <source>
        <dbReference type="EMBL" id="SEP26549.1"/>
    </source>
</evidence>
<evidence type="ECO:0000256" key="1">
    <source>
        <dbReference type="SAM" id="MobiDB-lite"/>
    </source>
</evidence>
<reference evidence="3" key="1">
    <citation type="submission" date="2016-10" db="EMBL/GenBank/DDBJ databases">
        <authorList>
            <person name="Varghese N."/>
            <person name="Submissions S."/>
        </authorList>
    </citation>
    <scope>NUCLEOTIDE SEQUENCE [LARGE SCALE GENOMIC DNA]</scope>
    <source>
        <strain evidence="3">CGMCC 1.10121</strain>
    </source>
</reference>
<dbReference type="EMBL" id="FODV01000029">
    <property type="protein sequence ID" value="SEP26549.1"/>
    <property type="molecule type" value="Genomic_DNA"/>
</dbReference>
<dbReference type="AlphaFoldDB" id="A0A1H8WG36"/>
<keyword evidence="3" id="KW-1185">Reference proteome</keyword>
<accession>A0A1H8WG36</accession>
<gene>
    <name evidence="2" type="ORF">SAMN04487948_12918</name>
</gene>
<feature type="region of interest" description="Disordered" evidence="1">
    <location>
        <begin position="192"/>
        <end position="321"/>
    </location>
</feature>
<feature type="region of interest" description="Disordered" evidence="1">
    <location>
        <begin position="106"/>
        <end position="177"/>
    </location>
</feature>
<organism evidence="2 3">
    <name type="scientific">Halogranum amylolyticum</name>
    <dbReference type="NCBI Taxonomy" id="660520"/>
    <lineage>
        <taxon>Archaea</taxon>
        <taxon>Methanobacteriati</taxon>
        <taxon>Methanobacteriota</taxon>
        <taxon>Stenosarchaea group</taxon>
        <taxon>Halobacteria</taxon>
        <taxon>Halobacteriales</taxon>
        <taxon>Haloferacaceae</taxon>
    </lineage>
</organism>
<feature type="compositionally biased region" description="Low complexity" evidence="1">
    <location>
        <begin position="301"/>
        <end position="320"/>
    </location>
</feature>
<feature type="compositionally biased region" description="Polar residues" evidence="1">
    <location>
        <begin position="144"/>
        <end position="174"/>
    </location>
</feature>
<sequence>MRRRGAVAGADGSFTTIRPFVGRISDWFGRRRHPQLSYLTLQPFVTRVFVDRTRVVKRPHSRHARPRQSLVDVASSTPSSRVESVLTTNVHHSTQTVVTNLHTVTPRTTSTRVRTSPPTVVSRPDAVSQRPRAGGNEFRRGRVTTATPVDTRDSATAPTTGDASSVRTSVTESNEPLRPVRRHLVEPRTTLARATRGRPTARWRPPNTSPQWMETEPNLRVTTEPPARVGWRRSSRTAERQIAFGPTAVNPPDKPTLTVRTTPSSGRDDTTNDRRSGPATTSTSTSSTGVGPGMPATNGHATATPTPLTPAPTLDLSTAPRAEVDRLVDRLYDEFARKLRVERERRGR</sequence>
<dbReference type="Proteomes" id="UP000199126">
    <property type="component" value="Unassembled WGS sequence"/>
</dbReference>
<proteinExistence type="predicted"/>
<feature type="compositionally biased region" description="Low complexity" evidence="1">
    <location>
        <begin position="106"/>
        <end position="124"/>
    </location>
</feature>